<keyword evidence="3" id="KW-1185">Reference proteome</keyword>
<proteinExistence type="predicted"/>
<dbReference type="EMBL" id="PHWZ01000006">
    <property type="protein sequence ID" value="TEY86525.1"/>
    <property type="molecule type" value="Genomic_DNA"/>
</dbReference>
<evidence type="ECO:0000256" key="1">
    <source>
        <dbReference type="SAM" id="MobiDB-lite"/>
    </source>
</evidence>
<evidence type="ECO:0000313" key="2">
    <source>
        <dbReference type="EMBL" id="TEY86525.1"/>
    </source>
</evidence>
<evidence type="ECO:0000313" key="3">
    <source>
        <dbReference type="Proteomes" id="UP000297299"/>
    </source>
</evidence>
<feature type="region of interest" description="Disordered" evidence="1">
    <location>
        <begin position="94"/>
        <end position="122"/>
    </location>
</feature>
<reference evidence="2 3" key="1">
    <citation type="submission" date="2017-11" db="EMBL/GenBank/DDBJ databases">
        <title>Comparative genomics of Botrytis spp.</title>
        <authorList>
            <person name="Valero-Jimenez C.A."/>
            <person name="Tapia P."/>
            <person name="Veloso J."/>
            <person name="Silva-Moreno E."/>
            <person name="Staats M."/>
            <person name="Valdes J.H."/>
            <person name="Van Kan J.A.L."/>
        </authorList>
    </citation>
    <scope>NUCLEOTIDE SEQUENCE [LARGE SCALE GENOMIC DNA]</scope>
    <source>
        <strain evidence="2 3">MUCL2830</strain>
    </source>
</reference>
<dbReference type="Proteomes" id="UP000297299">
    <property type="component" value="Unassembled WGS sequence"/>
</dbReference>
<accession>A0A4Y8DJN8</accession>
<feature type="compositionally biased region" description="Basic and acidic residues" evidence="1">
    <location>
        <begin position="94"/>
        <end position="115"/>
    </location>
</feature>
<protein>
    <submittedName>
        <fullName evidence="2">Uncharacterized protein</fullName>
    </submittedName>
</protein>
<sequence length="122" mass="13709">MGVHVLSIGPYKCDYQAPHREMPRFVPPIKVKFAESEIDDSPVQPVLGIEEDAGAYMLVGSWEDVDRMEMEMGGREASGEGVKVRDGYVKEMSVEMEGGKEEVNKESNAREEHEGKHGRRRS</sequence>
<name>A0A4Y8DJN8_9HELO</name>
<dbReference type="AlphaFoldDB" id="A0A4Y8DJN8"/>
<dbReference type="OrthoDB" id="3517723at2759"/>
<comment type="caution">
    <text evidence="2">The sequence shown here is derived from an EMBL/GenBank/DDBJ whole genome shotgun (WGS) entry which is preliminary data.</text>
</comment>
<gene>
    <name evidence="2" type="ORF">BOTCAL_0006g00040</name>
</gene>
<organism evidence="2 3">
    <name type="scientific">Botryotinia calthae</name>
    <dbReference type="NCBI Taxonomy" id="38488"/>
    <lineage>
        <taxon>Eukaryota</taxon>
        <taxon>Fungi</taxon>
        <taxon>Dikarya</taxon>
        <taxon>Ascomycota</taxon>
        <taxon>Pezizomycotina</taxon>
        <taxon>Leotiomycetes</taxon>
        <taxon>Helotiales</taxon>
        <taxon>Sclerotiniaceae</taxon>
        <taxon>Botryotinia</taxon>
    </lineage>
</organism>